<evidence type="ECO:0000256" key="4">
    <source>
        <dbReference type="ARBA" id="ARBA00022824"/>
    </source>
</evidence>
<organism evidence="10 11">
    <name type="scientific">Morella rubra</name>
    <name type="common">Chinese bayberry</name>
    <dbReference type="NCBI Taxonomy" id="262757"/>
    <lineage>
        <taxon>Eukaryota</taxon>
        <taxon>Viridiplantae</taxon>
        <taxon>Streptophyta</taxon>
        <taxon>Embryophyta</taxon>
        <taxon>Tracheophyta</taxon>
        <taxon>Spermatophyta</taxon>
        <taxon>Magnoliopsida</taxon>
        <taxon>eudicotyledons</taxon>
        <taxon>Gunneridae</taxon>
        <taxon>Pentapetalae</taxon>
        <taxon>rosids</taxon>
        <taxon>fabids</taxon>
        <taxon>Fagales</taxon>
        <taxon>Myricaceae</taxon>
        <taxon>Morella</taxon>
    </lineage>
</organism>
<feature type="compositionally biased region" description="Basic and acidic residues" evidence="7">
    <location>
        <begin position="77"/>
        <end position="86"/>
    </location>
</feature>
<comment type="similarity">
    <text evidence="2 6">Belongs to the SEC16 family.</text>
</comment>
<feature type="region of interest" description="Disordered" evidence="7">
    <location>
        <begin position="1334"/>
        <end position="1367"/>
    </location>
</feature>
<feature type="region of interest" description="Disordered" evidence="7">
    <location>
        <begin position="1"/>
        <end position="46"/>
    </location>
</feature>
<feature type="compositionally biased region" description="Polar residues" evidence="7">
    <location>
        <begin position="1292"/>
        <end position="1314"/>
    </location>
</feature>
<dbReference type="GO" id="GO:0007030">
    <property type="term" value="P:Golgi organization"/>
    <property type="evidence" value="ECO:0007669"/>
    <property type="project" value="TreeGrafter"/>
</dbReference>
<dbReference type="GO" id="GO:0070973">
    <property type="term" value="P:protein localization to endoplasmic reticulum exit site"/>
    <property type="evidence" value="ECO:0007669"/>
    <property type="project" value="TreeGrafter"/>
</dbReference>
<dbReference type="EMBL" id="RXIC02000022">
    <property type="protein sequence ID" value="KAB1217009.1"/>
    <property type="molecule type" value="Genomic_DNA"/>
</dbReference>
<name>A0A6A1VVQ5_9ROSI</name>
<dbReference type="PANTHER" id="PTHR13402:SF6">
    <property type="entry name" value="SECRETORY 16, ISOFORM I"/>
    <property type="match status" value="1"/>
</dbReference>
<accession>A0A6A1VVQ5</accession>
<dbReference type="Proteomes" id="UP000516437">
    <property type="component" value="Chromosome 4"/>
</dbReference>
<feature type="region of interest" description="Disordered" evidence="7">
    <location>
        <begin position="1079"/>
        <end position="1117"/>
    </location>
</feature>
<dbReference type="GO" id="GO:0000139">
    <property type="term" value="C:Golgi membrane"/>
    <property type="evidence" value="ECO:0007669"/>
    <property type="project" value="UniProtKB-SubCell"/>
</dbReference>
<feature type="region of interest" description="Disordered" evidence="7">
    <location>
        <begin position="355"/>
        <end position="374"/>
    </location>
</feature>
<dbReference type="PANTHER" id="PTHR13402">
    <property type="entry name" value="RGPR-RELATED"/>
    <property type="match status" value="1"/>
</dbReference>
<keyword evidence="6" id="KW-0653">Protein transport</keyword>
<dbReference type="InterPro" id="IPR024340">
    <property type="entry name" value="Sec16_CCD"/>
</dbReference>
<dbReference type="InterPro" id="IPR024298">
    <property type="entry name" value="Sec16_Sec23-bd"/>
</dbReference>
<feature type="compositionally biased region" description="Low complexity" evidence="7">
    <location>
        <begin position="1209"/>
        <end position="1226"/>
    </location>
</feature>
<dbReference type="OrthoDB" id="8918678at2759"/>
<feature type="region of interest" description="Disordered" evidence="7">
    <location>
        <begin position="1169"/>
        <end position="1233"/>
    </location>
</feature>
<dbReference type="GO" id="GO:0070971">
    <property type="term" value="C:endoplasmic reticulum exit site"/>
    <property type="evidence" value="ECO:0007669"/>
    <property type="project" value="UniProtKB-ARBA"/>
</dbReference>
<feature type="compositionally biased region" description="Polar residues" evidence="7">
    <location>
        <begin position="102"/>
        <end position="121"/>
    </location>
</feature>
<dbReference type="Pfam" id="PF12932">
    <property type="entry name" value="Sec16"/>
    <property type="match status" value="1"/>
</dbReference>
<keyword evidence="5 6" id="KW-0931">ER-Golgi transport</keyword>
<feature type="domain" description="Sec16 central conserved" evidence="9">
    <location>
        <begin position="546"/>
        <end position="668"/>
    </location>
</feature>
<evidence type="ECO:0000256" key="1">
    <source>
        <dbReference type="ARBA" id="ARBA00004240"/>
    </source>
</evidence>
<keyword evidence="3 6" id="KW-0813">Transport</keyword>
<feature type="region of interest" description="Disordered" evidence="7">
    <location>
        <begin position="1279"/>
        <end position="1314"/>
    </location>
</feature>
<feature type="compositionally biased region" description="Polar residues" evidence="7">
    <location>
        <begin position="28"/>
        <end position="41"/>
    </location>
</feature>
<reference evidence="10 11" key="1">
    <citation type="journal article" date="2019" name="Plant Biotechnol. J.">
        <title>The red bayberry genome and genetic basis of sex determination.</title>
        <authorList>
            <person name="Jia H.M."/>
            <person name="Jia H.J."/>
            <person name="Cai Q.L."/>
            <person name="Wang Y."/>
            <person name="Zhao H.B."/>
            <person name="Yang W.F."/>
            <person name="Wang G.Y."/>
            <person name="Li Y.H."/>
            <person name="Zhan D.L."/>
            <person name="Shen Y.T."/>
            <person name="Niu Q.F."/>
            <person name="Chang L."/>
            <person name="Qiu J."/>
            <person name="Zhao L."/>
            <person name="Xie H.B."/>
            <person name="Fu W.Y."/>
            <person name="Jin J."/>
            <person name="Li X.W."/>
            <person name="Jiao Y."/>
            <person name="Zhou C.C."/>
            <person name="Tu T."/>
            <person name="Chai C.Y."/>
            <person name="Gao J.L."/>
            <person name="Fan L.J."/>
            <person name="van de Weg E."/>
            <person name="Wang J.Y."/>
            <person name="Gao Z.S."/>
        </authorList>
    </citation>
    <scope>NUCLEOTIDE SEQUENCE [LARGE SCALE GENOMIC DNA]</scope>
    <source>
        <tissue evidence="10">Leaves</tissue>
    </source>
</reference>
<evidence type="ECO:0000313" key="10">
    <source>
        <dbReference type="EMBL" id="KAB1217009.1"/>
    </source>
</evidence>
<dbReference type="GO" id="GO:0016192">
    <property type="term" value="P:vesicle-mediated transport"/>
    <property type="evidence" value="ECO:0007669"/>
    <property type="project" value="UniProtKB-KW"/>
</dbReference>
<keyword evidence="11" id="KW-1185">Reference proteome</keyword>
<proteinExistence type="inferred from homology"/>
<dbReference type="GO" id="GO:0015031">
    <property type="term" value="P:protein transport"/>
    <property type="evidence" value="ECO:0007669"/>
    <property type="project" value="UniProtKB-KW"/>
</dbReference>
<keyword evidence="6" id="KW-0472">Membrane</keyword>
<evidence type="ECO:0000256" key="6">
    <source>
        <dbReference type="RuleBase" id="RU364101"/>
    </source>
</evidence>
<keyword evidence="4 6" id="KW-0256">Endoplasmic reticulum</keyword>
<gene>
    <name evidence="10" type="ORF">CJ030_MR4G021312</name>
</gene>
<evidence type="ECO:0000256" key="7">
    <source>
        <dbReference type="SAM" id="MobiDB-lite"/>
    </source>
</evidence>
<dbReference type="GO" id="GO:0012507">
    <property type="term" value="C:ER to Golgi transport vesicle membrane"/>
    <property type="evidence" value="ECO:0007669"/>
    <property type="project" value="TreeGrafter"/>
</dbReference>
<dbReference type="CDD" id="cd09233">
    <property type="entry name" value="ACE1-Sec16-like"/>
    <property type="match status" value="1"/>
</dbReference>
<evidence type="ECO:0000256" key="5">
    <source>
        <dbReference type="ARBA" id="ARBA00022892"/>
    </source>
</evidence>
<feature type="region of interest" description="Disordered" evidence="7">
    <location>
        <begin position="59"/>
        <end position="126"/>
    </location>
</feature>
<comment type="caution">
    <text evidence="10">The sequence shown here is derived from an EMBL/GenBank/DDBJ whole genome shotgun (WGS) entry which is preliminary data.</text>
</comment>
<protein>
    <recommendedName>
        <fullName evidence="6">Protein transport protein sec16</fullName>
    </recommendedName>
</protein>
<evidence type="ECO:0000256" key="3">
    <source>
        <dbReference type="ARBA" id="ARBA00022448"/>
    </source>
</evidence>
<feature type="domain" description="Sec16 Sec23-binding" evidence="8">
    <location>
        <begin position="730"/>
        <end position="1006"/>
    </location>
</feature>
<dbReference type="Pfam" id="PF12931">
    <property type="entry name" value="TPR_Sec16"/>
    <property type="match status" value="1"/>
</dbReference>
<evidence type="ECO:0000313" key="11">
    <source>
        <dbReference type="Proteomes" id="UP000516437"/>
    </source>
</evidence>
<evidence type="ECO:0000259" key="9">
    <source>
        <dbReference type="Pfam" id="PF12932"/>
    </source>
</evidence>
<evidence type="ECO:0000256" key="2">
    <source>
        <dbReference type="ARBA" id="ARBA00005927"/>
    </source>
</evidence>
<sequence>MASNPPFQVEDQTDEDFFDKLVDDEFGPTTTTGTNSQFTDGNDSDDAKAFANLTIGETETALEDSVGGGGENNSFDFEGKGEKDRVGGSTESLDAHAEERNSLVSSNSVGCDSTTESSNDGRGSEFISDATMSKSIGSAGSGVKEVGWNSFHADSEQNSNKGFGSYSDFFNDLGGDSGGLRGDFGDSLNKDAKSVSAYEEGVAGGVNNYTNYKEGQVHGSSTEQNTNLQDLNNSQSWENLYPGWNYDLNTGQWYQVDSYDATTAVGHESSGDWGVDSDGRTEVSYMQQAAQSVLETATHTSTTESVSNWSQVSQGNNGYPDHMVFDPQYPGWYYDTTVQEWRTLDVYTSSTEVTAQDHGQQHQNGFVSTGSLNQDNNRSYGEYVQADNYGFQGFGNQGSDGSLAGAYSNTYHQDLRTWSAETVPKREAFATLGGNQQLDNSNGSKASVNFNQQKSLNSYEAVSYNGASQAHSKANGTVEFKSFIPDGNFGQQFNPSNPKLSEQTQFSNNYFGSQKHVNLSQQSFESGHQTSYAPNVGRSSAGRPPHPLVTFGFGGKLIVMKDNSSLSSSTYGSQDPVGGSISVMNLMEVVMGNTDASNLGLGTSVYFHALCQQSFPGPLVGGSVGSKELNKWIDERITSCESPDIDYKKGEVLRLLLSLLKIACQHYGKLRSPFGADGVLRENDSPESAVAKLFASVKRNGTQFNEFGALNHCLQKLPSEGQIMATASEVQNLLVSGRKREALQCAQEGHLWGPALVLASQLGDQFYVDTVKQMALRQLVAGSPLRTLCLLIAGQPADVFSTETTADPGLPSAVNVCPQPAQVGANFMLDDWEENLAVITANRTKDDELVIVHLGDCLWKEKSEITAAHICYLVAEANFESYSDSARLCLIGADHWKFPRTYASPAAIQRTELYEYSKVLGNSQFILLPFQPYKLIYAHMLAEVGKLSDSLKYCQVVLKSLKTGRAPEVETWKQLVLSLEERIRTHQQGGYTVNLVPAKLVGKLLNFFDSTAHRVVGGLPPPAPSAAQGSVTGNVHFHQPTGPRVSTSQSTMAMSSLMPSASMEPITDWTADANRMTMANRSVSEPDFGRTPRQVDSSKEMTSSNEQGKPSVGASRFPRFGFGSQLLQKTVGLVLRPRQGRQAKLGEKNKFYYDEKLKRWVEEGAELPAEEAALPPPPPPTASFQNGMSDYNLKSALGTSTSHSPDYRTPTPSEPTSAISPIPSSTNQFSGRGRMGVRSRYVDTFNQGGGSPANLFQSPSVPSVKPAVAASAKFFIPSPPSSSEHAMEAITENGQEETATNADPSLSFSNDSFQSHIPSSSVAIQRFPSMGNVSGEGVVTNGNASLPPHSRRTASWGGSFSDPYNAPKQAEIKPLGEALGMPPSTFMPNELSPIRMPINGGSYGDDLHEVEL</sequence>
<evidence type="ECO:0000259" key="8">
    <source>
        <dbReference type="Pfam" id="PF12931"/>
    </source>
</evidence>
<dbReference type="Gene3D" id="1.25.40.1030">
    <property type="match status" value="1"/>
</dbReference>
<comment type="subcellular location">
    <subcellularLocation>
        <location evidence="1">Endoplasmic reticulum</location>
    </subcellularLocation>
    <subcellularLocation>
        <location evidence="6">Golgi apparatus membrane</location>
    </subcellularLocation>
</comment>
<keyword evidence="6" id="KW-0333">Golgi apparatus</keyword>